<evidence type="ECO:0000259" key="5">
    <source>
        <dbReference type="Pfam" id="PF09095"/>
    </source>
</evidence>
<gene>
    <name evidence="6" type="primary">amyA</name>
    <name evidence="6" type="ORF">Pan216_55100</name>
</gene>
<dbReference type="SUPFAM" id="SSF88688">
    <property type="entry name" value="Families 57/38 glycoside transferase middle domain"/>
    <property type="match status" value="1"/>
</dbReference>
<dbReference type="InterPro" id="IPR015178">
    <property type="entry name" value="A-amylase/a-glucTrfase_central"/>
</dbReference>
<dbReference type="InterPro" id="IPR011013">
    <property type="entry name" value="Gal_mutarotase_sf_dom"/>
</dbReference>
<protein>
    <submittedName>
        <fullName evidence="6">Alpha-amylase 1</fullName>
        <ecNumber evidence="6">3.2.1.1</ecNumber>
    </submittedName>
</protein>
<dbReference type="GO" id="GO:0003844">
    <property type="term" value="F:1,4-alpha-glucan branching enzyme activity"/>
    <property type="evidence" value="ECO:0007669"/>
    <property type="project" value="InterPro"/>
</dbReference>
<dbReference type="PANTHER" id="PTHR41695:SF1">
    <property type="entry name" value="1,4-ALPHA-GLUCAN BRANCHING ENZYME TK1436"/>
    <property type="match status" value="1"/>
</dbReference>
<dbReference type="KEGG" id="knv:Pan216_55100"/>
<evidence type="ECO:0000259" key="3">
    <source>
        <dbReference type="Pfam" id="PF03065"/>
    </source>
</evidence>
<dbReference type="GO" id="GO:0004556">
    <property type="term" value="F:alpha-amylase activity"/>
    <property type="evidence" value="ECO:0007669"/>
    <property type="project" value="UniProtKB-EC"/>
</dbReference>
<evidence type="ECO:0000259" key="4">
    <source>
        <dbReference type="Pfam" id="PF09094"/>
    </source>
</evidence>
<dbReference type="Pfam" id="PF03065">
    <property type="entry name" value="Glyco_hydro_57"/>
    <property type="match status" value="1"/>
</dbReference>
<keyword evidence="6" id="KW-0378">Hydrolase</keyword>
<dbReference type="Gene3D" id="3.20.110.20">
    <property type="match status" value="1"/>
</dbReference>
<dbReference type="Pfam" id="PF09095">
    <property type="entry name" value="AmyA-gluTrfs_C"/>
    <property type="match status" value="1"/>
</dbReference>
<evidence type="ECO:0000313" key="6">
    <source>
        <dbReference type="EMBL" id="QDU64619.1"/>
    </source>
</evidence>
<dbReference type="GO" id="GO:0030979">
    <property type="term" value="P:alpha-glucan biosynthetic process"/>
    <property type="evidence" value="ECO:0007669"/>
    <property type="project" value="InterPro"/>
</dbReference>
<dbReference type="InterPro" id="IPR014718">
    <property type="entry name" value="GH-type_carb-bd"/>
</dbReference>
<reference evidence="6 7" key="1">
    <citation type="submission" date="2019-02" db="EMBL/GenBank/DDBJ databases">
        <title>Deep-cultivation of Planctomycetes and their phenomic and genomic characterization uncovers novel biology.</title>
        <authorList>
            <person name="Wiegand S."/>
            <person name="Jogler M."/>
            <person name="Boedeker C."/>
            <person name="Pinto D."/>
            <person name="Vollmers J."/>
            <person name="Rivas-Marin E."/>
            <person name="Kohn T."/>
            <person name="Peeters S.H."/>
            <person name="Heuer A."/>
            <person name="Rast P."/>
            <person name="Oberbeckmann S."/>
            <person name="Bunk B."/>
            <person name="Jeske O."/>
            <person name="Meyerdierks A."/>
            <person name="Storesund J.E."/>
            <person name="Kallscheuer N."/>
            <person name="Luecker S."/>
            <person name="Lage O.M."/>
            <person name="Pohl T."/>
            <person name="Merkel B.J."/>
            <person name="Hornburger P."/>
            <person name="Mueller R.-W."/>
            <person name="Bruemmer F."/>
            <person name="Labrenz M."/>
            <person name="Spormann A.M."/>
            <person name="Op den Camp H."/>
            <person name="Overmann J."/>
            <person name="Amann R."/>
            <person name="Jetten M.S.M."/>
            <person name="Mascher T."/>
            <person name="Medema M.H."/>
            <person name="Devos D.P."/>
            <person name="Kaster A.-K."/>
            <person name="Ovreas L."/>
            <person name="Rohde M."/>
            <person name="Galperin M.Y."/>
            <person name="Jogler C."/>
        </authorList>
    </citation>
    <scope>NUCLEOTIDE SEQUENCE [LARGE SCALE GENOMIC DNA]</scope>
    <source>
        <strain evidence="6 7">Pan216</strain>
    </source>
</reference>
<dbReference type="PANTHER" id="PTHR41695">
    <property type="entry name" value="1,4-ALPHA-GLUCAN BRANCHING ENZYME RV3031-RELATED"/>
    <property type="match status" value="1"/>
</dbReference>
<accession>A0A518BCC9</accession>
<feature type="domain" description="Glycoside hydrolase family 57 N-terminal" evidence="3">
    <location>
        <begin position="20"/>
        <end position="283"/>
    </location>
</feature>
<keyword evidence="6" id="KW-0326">Glycosidase</keyword>
<evidence type="ECO:0000256" key="2">
    <source>
        <dbReference type="ARBA" id="ARBA00023277"/>
    </source>
</evidence>
<dbReference type="SUPFAM" id="SSF74650">
    <property type="entry name" value="Galactose mutarotase-like"/>
    <property type="match status" value="1"/>
</dbReference>
<evidence type="ECO:0000313" key="7">
    <source>
        <dbReference type="Proteomes" id="UP000317093"/>
    </source>
</evidence>
<dbReference type="EC" id="3.2.1.1" evidence="6"/>
<feature type="domain" description="Alpha-amylase/4-alpha-glucanotransferase C-terminal" evidence="5">
    <location>
        <begin position="430"/>
        <end position="709"/>
    </location>
</feature>
<dbReference type="Pfam" id="PF09094">
    <property type="entry name" value="AmyA-A_glucT_m"/>
    <property type="match status" value="1"/>
</dbReference>
<keyword evidence="2" id="KW-0119">Carbohydrate metabolism</keyword>
<dbReference type="InterPro" id="IPR015179">
    <property type="entry name" value="A-amylase/a-glucTrfase_C"/>
</dbReference>
<dbReference type="EMBL" id="CP036279">
    <property type="protein sequence ID" value="QDU64619.1"/>
    <property type="molecule type" value="Genomic_DNA"/>
</dbReference>
<dbReference type="InterPro" id="IPR011330">
    <property type="entry name" value="Glyco_hydro/deAcase_b/a-brl"/>
</dbReference>
<dbReference type="AlphaFoldDB" id="A0A518BCC9"/>
<dbReference type="Proteomes" id="UP000317093">
    <property type="component" value="Chromosome"/>
</dbReference>
<dbReference type="InterPro" id="IPR004300">
    <property type="entry name" value="Glyco_hydro_57_N"/>
</dbReference>
<dbReference type="GO" id="GO:0030246">
    <property type="term" value="F:carbohydrate binding"/>
    <property type="evidence" value="ECO:0007669"/>
    <property type="project" value="InterPro"/>
</dbReference>
<organism evidence="6 7">
    <name type="scientific">Kolteria novifilia</name>
    <dbReference type="NCBI Taxonomy" id="2527975"/>
    <lineage>
        <taxon>Bacteria</taxon>
        <taxon>Pseudomonadati</taxon>
        <taxon>Planctomycetota</taxon>
        <taxon>Planctomycetia</taxon>
        <taxon>Kolteriales</taxon>
        <taxon>Kolteriaceae</taxon>
        <taxon>Kolteria</taxon>
    </lineage>
</organism>
<dbReference type="SUPFAM" id="SSF88713">
    <property type="entry name" value="Glycoside hydrolase/deacetylase"/>
    <property type="match status" value="1"/>
</dbReference>
<dbReference type="InterPro" id="IPR028995">
    <property type="entry name" value="Glyco_hydro_57/38_cen_sf"/>
</dbReference>
<comment type="similarity">
    <text evidence="1">Belongs to the glycosyl hydrolase 57 family.</text>
</comment>
<name>A0A518BCC9_9BACT</name>
<dbReference type="InterPro" id="IPR040042">
    <property type="entry name" value="Branching_enz_MT3115-like"/>
</dbReference>
<feature type="domain" description="Alpha-amylase/4-alpha-glucanotransferase central" evidence="4">
    <location>
        <begin position="326"/>
        <end position="410"/>
    </location>
</feature>
<keyword evidence="7" id="KW-1185">Reference proteome</keyword>
<evidence type="ECO:0000256" key="1">
    <source>
        <dbReference type="ARBA" id="ARBA00006821"/>
    </source>
</evidence>
<proteinExistence type="inferred from homology"/>
<sequence>MAVPRASLSGKSPMSNVRFAFVLHNHQPVGNFDGVFEAAFQESYLPFLEVIEEFEDIPISLHTSGSLLEWLVAHKPEYIDRVRELVGRGQVEILGGGFYEPIMTMIPSRDRQGQIRGYSDYLEHLFEQKIRGMWIPERVWEASLVSDIVSSEIEFTVLDDFHFRKAGVPPETLTGYFTTEDDGSVLGVFPGSEPMRYMIPFHEIDHVLGHLRHVGEQRDDALVVFADDGEKFGSWPGTYDHVYKYGWIRRFLEALRENRDWLTPCTLGQAFDELEPRGGVYLPAASYREMTEWALPTDRRPEYEQLRTELEHSGRGDQANDFLHGGFWRNFKAKYPETRDMYARMMEVSRRLNDICVRNPSALADHRLYEARRELFRGQCNCPYWHGSFGGLYLPHLRGAVYGHLINADNQLDAFERGARAEYAEVAAADFNFDGKPEVRLFSDRLVAMFTPHDGGHLYGLDVRAIATALGAAVARRPEPYHQKIREGLSAHSGDGLQAKQEGLDRCLIYDDHQRHSLIERFLEAPVDADHLRLGEFQELGEFSTGDYRYATSRSGESVLLTMSHTGRLGARSVTVGKTITLTAGSSDLAIRYRLSDLPLERPAHFAVEFNIAALAGGADDRYYRDAQGTRLGRLDEHVDLDATLGIDLVDEWLGIEAMIRGSESARVAAYPVQSVSQSEGGYELVHQAACVVPTWTIPAGTGEWEVELVMTFDVSRAEKSGRIDSLDAQPSSATT</sequence>
<dbReference type="Gene3D" id="2.70.98.10">
    <property type="match status" value="1"/>
</dbReference>
<dbReference type="GO" id="GO:0005576">
    <property type="term" value="C:extracellular region"/>
    <property type="evidence" value="ECO:0007669"/>
    <property type="project" value="TreeGrafter"/>
</dbReference>
<dbReference type="CDD" id="cd10793">
    <property type="entry name" value="GH57N_TLGT_like"/>
    <property type="match status" value="1"/>
</dbReference>